<accession>A0AAF0X557</accession>
<feature type="domain" description="A20-type" evidence="6">
    <location>
        <begin position="20"/>
        <end position="54"/>
    </location>
</feature>
<dbReference type="GO" id="GO:0003677">
    <property type="term" value="F:DNA binding"/>
    <property type="evidence" value="ECO:0007669"/>
    <property type="project" value="InterPro"/>
</dbReference>
<evidence type="ECO:0000256" key="5">
    <source>
        <dbReference type="PROSITE-ProRule" id="PRU00449"/>
    </source>
</evidence>
<dbReference type="PANTHER" id="PTHR10634">
    <property type="entry name" value="AN1-TYPE ZINC FINGER PROTEIN"/>
    <property type="match status" value="1"/>
</dbReference>
<keyword evidence="4" id="KW-0862">Zinc</keyword>
<evidence type="ECO:0000313" key="8">
    <source>
        <dbReference type="EMBL" id="WOH01650.1"/>
    </source>
</evidence>
<protein>
    <recommendedName>
        <fullName evidence="10">AN1-type domain-containing protein</fullName>
    </recommendedName>
</protein>
<dbReference type="InterPro" id="IPR050652">
    <property type="entry name" value="AN1_A20_ZnFinger"/>
</dbReference>
<dbReference type="PANTHER" id="PTHR10634:SF104">
    <property type="entry name" value="ZINC FINGER A20 AND AN1 DOMAIN-CONTAINING STRESS-ASSOCIATED PROTEIN 2"/>
    <property type="match status" value="1"/>
</dbReference>
<dbReference type="InterPro" id="IPR035896">
    <property type="entry name" value="AN1-like_Znf"/>
</dbReference>
<dbReference type="Pfam" id="PF01754">
    <property type="entry name" value="zf-A20"/>
    <property type="match status" value="1"/>
</dbReference>
<evidence type="ECO:0000313" key="9">
    <source>
        <dbReference type="Proteomes" id="UP000077755"/>
    </source>
</evidence>
<name>A0AAF0X557_DAUCS</name>
<evidence type="ECO:0000256" key="4">
    <source>
        <dbReference type="ARBA" id="ARBA00022833"/>
    </source>
</evidence>
<dbReference type="FunFam" id="4.10.1110.10:FF:000001">
    <property type="entry name" value="Zinc finger AN1-type containing 6"/>
    <property type="match status" value="1"/>
</dbReference>
<dbReference type="Pfam" id="PF01428">
    <property type="entry name" value="zf-AN1"/>
    <property type="match status" value="1"/>
</dbReference>
<dbReference type="AlphaFoldDB" id="A0AAF0X557"/>
<evidence type="ECO:0008006" key="10">
    <source>
        <dbReference type="Google" id="ProtNLM"/>
    </source>
</evidence>
<dbReference type="Gene3D" id="1.20.5.4770">
    <property type="match status" value="1"/>
</dbReference>
<dbReference type="GO" id="GO:0008270">
    <property type="term" value="F:zinc ion binding"/>
    <property type="evidence" value="ECO:0007669"/>
    <property type="project" value="UniProtKB-KW"/>
</dbReference>
<evidence type="ECO:0000259" key="6">
    <source>
        <dbReference type="PROSITE" id="PS51036"/>
    </source>
</evidence>
<dbReference type="SMART" id="SM00154">
    <property type="entry name" value="ZnF_AN1"/>
    <property type="match status" value="1"/>
</dbReference>
<comment type="function">
    <text evidence="1">May be involved in environmental stress response.</text>
</comment>
<keyword evidence="3 5" id="KW-0863">Zinc-finger</keyword>
<dbReference type="InterPro" id="IPR000058">
    <property type="entry name" value="Znf_AN1"/>
</dbReference>
<dbReference type="EMBL" id="CP093347">
    <property type="protein sequence ID" value="WOH01650.1"/>
    <property type="molecule type" value="Genomic_DNA"/>
</dbReference>
<keyword evidence="9" id="KW-1185">Reference proteome</keyword>
<proteinExistence type="predicted"/>
<evidence type="ECO:0000256" key="2">
    <source>
        <dbReference type="ARBA" id="ARBA00022723"/>
    </source>
</evidence>
<dbReference type="Proteomes" id="UP000077755">
    <property type="component" value="Chromosome 5"/>
</dbReference>
<dbReference type="SUPFAM" id="SSF118310">
    <property type="entry name" value="AN1-like Zinc finger"/>
    <property type="match status" value="1"/>
</dbReference>
<dbReference type="PROSITE" id="PS51039">
    <property type="entry name" value="ZF_AN1"/>
    <property type="match status" value="1"/>
</dbReference>
<evidence type="ECO:0000259" key="7">
    <source>
        <dbReference type="PROSITE" id="PS51039"/>
    </source>
</evidence>
<dbReference type="InterPro" id="IPR002653">
    <property type="entry name" value="Znf_A20"/>
</dbReference>
<sequence>MFMIFLNRWRASKEKGSQSPEKPILCVNNCGFFGTAETMNMCSKCYKDMILKHGLEKLAATFTENIVHDGSGSTHKEPAVGDTINLQAGDVESKISTTLAPGDSSSSNQDSEVKVKVGPNRCCSCGKRFGLTGFSCRCGNLYCADHRYPEKHECSFDYRAARKDAIRKANPVVKREKLDKI</sequence>
<keyword evidence="2" id="KW-0479">Metal-binding</keyword>
<gene>
    <name evidence="8" type="ORF">DCAR_0521035</name>
</gene>
<dbReference type="SMART" id="SM00259">
    <property type="entry name" value="ZnF_A20"/>
    <property type="match status" value="1"/>
</dbReference>
<evidence type="ECO:0000256" key="1">
    <source>
        <dbReference type="ARBA" id="ARBA00003732"/>
    </source>
</evidence>
<evidence type="ECO:0000256" key="3">
    <source>
        <dbReference type="ARBA" id="ARBA00022771"/>
    </source>
</evidence>
<dbReference type="PROSITE" id="PS51036">
    <property type="entry name" value="ZF_A20"/>
    <property type="match status" value="1"/>
</dbReference>
<dbReference type="SUPFAM" id="SSF57716">
    <property type="entry name" value="Glucocorticoid receptor-like (DNA-binding domain)"/>
    <property type="match status" value="1"/>
</dbReference>
<organism evidence="8 9">
    <name type="scientific">Daucus carota subsp. sativus</name>
    <name type="common">Carrot</name>
    <dbReference type="NCBI Taxonomy" id="79200"/>
    <lineage>
        <taxon>Eukaryota</taxon>
        <taxon>Viridiplantae</taxon>
        <taxon>Streptophyta</taxon>
        <taxon>Embryophyta</taxon>
        <taxon>Tracheophyta</taxon>
        <taxon>Spermatophyta</taxon>
        <taxon>Magnoliopsida</taxon>
        <taxon>eudicotyledons</taxon>
        <taxon>Gunneridae</taxon>
        <taxon>Pentapetalae</taxon>
        <taxon>asterids</taxon>
        <taxon>campanulids</taxon>
        <taxon>Apiales</taxon>
        <taxon>Apiaceae</taxon>
        <taxon>Apioideae</taxon>
        <taxon>Scandiceae</taxon>
        <taxon>Daucinae</taxon>
        <taxon>Daucus</taxon>
        <taxon>Daucus sect. Daucus</taxon>
    </lineage>
</organism>
<reference evidence="8" key="2">
    <citation type="submission" date="2022-03" db="EMBL/GenBank/DDBJ databases">
        <title>Draft title - Genomic analysis of global carrot germplasm unveils the trajectory of domestication and the origin of high carotenoid orange carrot.</title>
        <authorList>
            <person name="Iorizzo M."/>
            <person name="Ellison S."/>
            <person name="Senalik D."/>
            <person name="Macko-Podgorni A."/>
            <person name="Grzebelus D."/>
            <person name="Bostan H."/>
            <person name="Rolling W."/>
            <person name="Curaba J."/>
            <person name="Simon P."/>
        </authorList>
    </citation>
    <scope>NUCLEOTIDE SEQUENCE</scope>
    <source>
        <tissue evidence="8">Leaf</tissue>
    </source>
</reference>
<dbReference type="Gene3D" id="4.10.1110.10">
    <property type="entry name" value="AN1-like Zinc finger"/>
    <property type="match status" value="1"/>
</dbReference>
<feature type="domain" description="AN1-type" evidence="7">
    <location>
        <begin position="116"/>
        <end position="162"/>
    </location>
</feature>
<reference evidence="8" key="1">
    <citation type="journal article" date="2016" name="Nat. Genet.">
        <title>A high-quality carrot genome assembly provides new insights into carotenoid accumulation and asterid genome evolution.</title>
        <authorList>
            <person name="Iorizzo M."/>
            <person name="Ellison S."/>
            <person name="Senalik D."/>
            <person name="Zeng P."/>
            <person name="Satapoomin P."/>
            <person name="Huang J."/>
            <person name="Bowman M."/>
            <person name="Iovene M."/>
            <person name="Sanseverino W."/>
            <person name="Cavagnaro P."/>
            <person name="Yildiz M."/>
            <person name="Macko-Podgorni A."/>
            <person name="Moranska E."/>
            <person name="Grzebelus E."/>
            <person name="Grzebelus D."/>
            <person name="Ashrafi H."/>
            <person name="Zheng Z."/>
            <person name="Cheng S."/>
            <person name="Spooner D."/>
            <person name="Van Deynze A."/>
            <person name="Simon P."/>
        </authorList>
    </citation>
    <scope>NUCLEOTIDE SEQUENCE</scope>
    <source>
        <tissue evidence="8">Leaf</tissue>
    </source>
</reference>